<evidence type="ECO:0000313" key="5">
    <source>
        <dbReference type="EMBL" id="MDV2476372.1"/>
    </source>
</evidence>
<reference evidence="5 6" key="1">
    <citation type="submission" date="2019-10" db="EMBL/GenBank/DDBJ databases">
        <title>Draft Genome Assembly of Rhodococcus zopfii DSM44189.</title>
        <authorList>
            <person name="Sutton J.M."/>
            <person name="Akob D.M."/>
            <person name="Bushman T.J."/>
        </authorList>
    </citation>
    <scope>NUCLEOTIDE SEQUENCE [LARGE SCALE GENOMIC DNA]</scope>
    <source>
        <strain evidence="5 6">DSM 44189</strain>
    </source>
</reference>
<feature type="domain" description="HTH araC/xylS-type" evidence="4">
    <location>
        <begin position="158"/>
        <end position="260"/>
    </location>
</feature>
<dbReference type="Gene3D" id="1.10.10.60">
    <property type="entry name" value="Homeodomain-like"/>
    <property type="match status" value="1"/>
</dbReference>
<evidence type="ECO:0000256" key="3">
    <source>
        <dbReference type="ARBA" id="ARBA00023163"/>
    </source>
</evidence>
<comment type="caution">
    <text evidence="5">The sequence shown here is derived from an EMBL/GenBank/DDBJ whole genome shotgun (WGS) entry which is preliminary data.</text>
</comment>
<dbReference type="SMART" id="SM00342">
    <property type="entry name" value="HTH_ARAC"/>
    <property type="match status" value="1"/>
</dbReference>
<protein>
    <submittedName>
        <fullName evidence="5">AraC family transcriptional regulator</fullName>
    </submittedName>
</protein>
<evidence type="ECO:0000259" key="4">
    <source>
        <dbReference type="PROSITE" id="PS01124"/>
    </source>
</evidence>
<dbReference type="PROSITE" id="PS00041">
    <property type="entry name" value="HTH_ARAC_FAMILY_1"/>
    <property type="match status" value="1"/>
</dbReference>
<dbReference type="InterPro" id="IPR050204">
    <property type="entry name" value="AraC_XylS_family_regulators"/>
</dbReference>
<gene>
    <name evidence="5" type="ORF">F8M49_15445</name>
</gene>
<dbReference type="RefSeq" id="WP_072809829.1">
    <property type="nucleotide sequence ID" value="NZ_JAHWLX010000039.1"/>
</dbReference>
<dbReference type="InterPro" id="IPR018060">
    <property type="entry name" value="HTH_AraC"/>
</dbReference>
<organism evidence="5 6">
    <name type="scientific">Rhodococcus zopfii</name>
    <dbReference type="NCBI Taxonomy" id="43772"/>
    <lineage>
        <taxon>Bacteria</taxon>
        <taxon>Bacillati</taxon>
        <taxon>Actinomycetota</taxon>
        <taxon>Actinomycetes</taxon>
        <taxon>Mycobacteriales</taxon>
        <taxon>Nocardiaceae</taxon>
        <taxon>Rhodococcus</taxon>
    </lineage>
</organism>
<evidence type="ECO:0000256" key="2">
    <source>
        <dbReference type="ARBA" id="ARBA00023125"/>
    </source>
</evidence>
<dbReference type="Proteomes" id="UP001275440">
    <property type="component" value="Unassembled WGS sequence"/>
</dbReference>
<keyword evidence="6" id="KW-1185">Reference proteome</keyword>
<dbReference type="Pfam" id="PF20240">
    <property type="entry name" value="DUF6597"/>
    <property type="match status" value="1"/>
</dbReference>
<dbReference type="InterPro" id="IPR018062">
    <property type="entry name" value="HTH_AraC-typ_CS"/>
</dbReference>
<dbReference type="InterPro" id="IPR009057">
    <property type="entry name" value="Homeodomain-like_sf"/>
</dbReference>
<proteinExistence type="predicted"/>
<accession>A0ABU3WQV0</accession>
<dbReference type="PANTHER" id="PTHR46796">
    <property type="entry name" value="HTH-TYPE TRANSCRIPTIONAL ACTIVATOR RHAS-RELATED"/>
    <property type="match status" value="1"/>
</dbReference>
<name>A0ABU3WQV0_9NOCA</name>
<sequence length="266" mass="28924">MTTSDRRGVLYPARLPTFHREPPPPGLTGLVRWFWIPEWQLAPGRTSRQEVLAFPASNLTVEAGGVTLSGPTTRRSHRDLSGSGWAVGALLRPAAIPSVIGDPRAVRDRQAPHEAPELHRAVTKAMSTGGKDAARRAEATAAFAAWAAEHLDPPDAEGELANAMEDAIATDLALTRVEHLAQTLGISVRSVQRLARRYVGVTPLAMIRRYRLQEAAQRVRDDPAIPIGQVAAELGYADQAHLCADFRRVLGFNPSTYRDRAVPGSR</sequence>
<dbReference type="Pfam" id="PF12833">
    <property type="entry name" value="HTH_18"/>
    <property type="match status" value="1"/>
</dbReference>
<keyword evidence="1" id="KW-0805">Transcription regulation</keyword>
<dbReference type="EMBL" id="WBMO01000001">
    <property type="protein sequence ID" value="MDV2476372.1"/>
    <property type="molecule type" value="Genomic_DNA"/>
</dbReference>
<keyword evidence="3" id="KW-0804">Transcription</keyword>
<dbReference type="PROSITE" id="PS01124">
    <property type="entry name" value="HTH_ARAC_FAMILY_2"/>
    <property type="match status" value="1"/>
</dbReference>
<dbReference type="SUPFAM" id="SSF46689">
    <property type="entry name" value="Homeodomain-like"/>
    <property type="match status" value="1"/>
</dbReference>
<dbReference type="InterPro" id="IPR046532">
    <property type="entry name" value="DUF6597"/>
</dbReference>
<keyword evidence="2" id="KW-0238">DNA-binding</keyword>
<evidence type="ECO:0000256" key="1">
    <source>
        <dbReference type="ARBA" id="ARBA00023015"/>
    </source>
</evidence>
<evidence type="ECO:0000313" key="6">
    <source>
        <dbReference type="Proteomes" id="UP001275440"/>
    </source>
</evidence>